<accession>W9RTK9</accession>
<protein>
    <submittedName>
        <fullName evidence="1">Uncharacterized protein</fullName>
    </submittedName>
</protein>
<gene>
    <name evidence="1" type="ORF">L484_023794</name>
</gene>
<evidence type="ECO:0000313" key="1">
    <source>
        <dbReference type="EMBL" id="EXB70609.1"/>
    </source>
</evidence>
<proteinExistence type="predicted"/>
<evidence type="ECO:0000313" key="2">
    <source>
        <dbReference type="Proteomes" id="UP000030645"/>
    </source>
</evidence>
<organism evidence="1 2">
    <name type="scientific">Morus notabilis</name>
    <dbReference type="NCBI Taxonomy" id="981085"/>
    <lineage>
        <taxon>Eukaryota</taxon>
        <taxon>Viridiplantae</taxon>
        <taxon>Streptophyta</taxon>
        <taxon>Embryophyta</taxon>
        <taxon>Tracheophyta</taxon>
        <taxon>Spermatophyta</taxon>
        <taxon>Magnoliopsida</taxon>
        <taxon>eudicotyledons</taxon>
        <taxon>Gunneridae</taxon>
        <taxon>Pentapetalae</taxon>
        <taxon>rosids</taxon>
        <taxon>fabids</taxon>
        <taxon>Rosales</taxon>
        <taxon>Moraceae</taxon>
        <taxon>Moreae</taxon>
        <taxon>Morus</taxon>
    </lineage>
</organism>
<sequence>MTVNPRNGDRQPMASRRRKMGNVWFCCWFANRVCNWFRPCRSSKDSALEFRDIRSGMMHWLDVEFPIPITAIALVTSSILFCNSVE</sequence>
<keyword evidence="2" id="KW-1185">Reference proteome</keyword>
<dbReference type="EMBL" id="KE344611">
    <property type="protein sequence ID" value="EXB70609.1"/>
    <property type="molecule type" value="Genomic_DNA"/>
</dbReference>
<name>W9RTK9_9ROSA</name>
<reference evidence="2" key="1">
    <citation type="submission" date="2013-01" db="EMBL/GenBank/DDBJ databases">
        <title>Draft Genome Sequence of a Mulberry Tree, Morus notabilis C.K. Schneid.</title>
        <authorList>
            <person name="He N."/>
            <person name="Zhao S."/>
        </authorList>
    </citation>
    <scope>NUCLEOTIDE SEQUENCE</scope>
</reference>
<dbReference type="AlphaFoldDB" id="W9RTK9"/>
<dbReference type="Proteomes" id="UP000030645">
    <property type="component" value="Unassembled WGS sequence"/>
</dbReference>